<protein>
    <submittedName>
        <fullName evidence="1">Uncharacterized protein</fullName>
    </submittedName>
</protein>
<dbReference type="AlphaFoldDB" id="A0A1M4YK72"/>
<gene>
    <name evidence="1" type="ORF">SAMN02745157_1546</name>
</gene>
<reference evidence="1 2" key="1">
    <citation type="submission" date="2016-11" db="EMBL/GenBank/DDBJ databases">
        <authorList>
            <person name="Jaros S."/>
            <person name="Januszkiewicz K."/>
            <person name="Wedrychowicz H."/>
        </authorList>
    </citation>
    <scope>NUCLEOTIDE SEQUENCE [LARGE SCALE GENOMIC DNA]</scope>
    <source>
        <strain evidence="1 2">DSM 19436</strain>
    </source>
</reference>
<accession>A0A1M4YK72</accession>
<name>A0A1M4YK72_9HYPH</name>
<dbReference type="Proteomes" id="UP000184485">
    <property type="component" value="Unassembled WGS sequence"/>
</dbReference>
<keyword evidence="2" id="KW-1185">Reference proteome</keyword>
<dbReference type="STRING" id="1122133.SAMN02745157_1546"/>
<proteinExistence type="predicted"/>
<sequence>MGFVLSGADAPTKPSPFGKLLDDPLMSEGTLALWDPRHHLCAFTGVPIQSQVIGNAAKNQAAIVLGLDASLLDFTASVTVTGTTEIKIERSGKGGLHTILSQVNETVSNNKCVFNGPSALRDYLFNLVPSGAVGICIWQRVTRSAIAAGPSASTTHLVSSSSGNVFLWAAPGGSLNGASPLGTFSANSAEGARFNTIGINAWSGTKPGSSNSTGLQIGGSPGGVTGNANNNKKSSNILYRVQIEDLTKSKRSNSGFGGTVTEEYNAFQAAMYAQFQKEFAAGGAFYGDTFTDPATFP</sequence>
<organism evidence="1 2">
    <name type="scientific">Kaistia soli DSM 19436</name>
    <dbReference type="NCBI Taxonomy" id="1122133"/>
    <lineage>
        <taxon>Bacteria</taxon>
        <taxon>Pseudomonadati</taxon>
        <taxon>Pseudomonadota</taxon>
        <taxon>Alphaproteobacteria</taxon>
        <taxon>Hyphomicrobiales</taxon>
        <taxon>Kaistiaceae</taxon>
        <taxon>Kaistia</taxon>
    </lineage>
</organism>
<evidence type="ECO:0000313" key="2">
    <source>
        <dbReference type="Proteomes" id="UP000184485"/>
    </source>
</evidence>
<dbReference type="EMBL" id="FQUP01000001">
    <property type="protein sequence ID" value="SHF06204.1"/>
    <property type="molecule type" value="Genomic_DNA"/>
</dbReference>
<evidence type="ECO:0000313" key="1">
    <source>
        <dbReference type="EMBL" id="SHF06204.1"/>
    </source>
</evidence>